<accession>A0A895XTH7</accession>
<dbReference type="EMBL" id="CP070496">
    <property type="protein sequence ID" value="QSB06793.1"/>
    <property type="molecule type" value="Genomic_DNA"/>
</dbReference>
<evidence type="ECO:0000313" key="3">
    <source>
        <dbReference type="Proteomes" id="UP000662939"/>
    </source>
</evidence>
<proteinExistence type="predicted"/>
<keyword evidence="3" id="KW-1185">Reference proteome</keyword>
<feature type="transmembrane region" description="Helical" evidence="1">
    <location>
        <begin position="97"/>
        <end position="119"/>
    </location>
</feature>
<reference evidence="2" key="1">
    <citation type="submission" date="2021-02" db="EMBL/GenBank/DDBJ databases">
        <title>Natronoglycomyces albus gen. nov., sp. nov, a haloalkaliphilic actinobacterium from a soda solonchak soil.</title>
        <authorList>
            <person name="Sorokin D.Y."/>
            <person name="Khijniak T.V."/>
            <person name="Zakharycheva A.P."/>
            <person name="Boueva O.V."/>
            <person name="Ariskina E.V."/>
            <person name="Hahnke R.L."/>
            <person name="Bunk B."/>
            <person name="Sproer C."/>
            <person name="Schumann P."/>
            <person name="Evtushenko L.I."/>
            <person name="Kublanov I.V."/>
        </authorList>
    </citation>
    <scope>NUCLEOTIDE SEQUENCE</scope>
    <source>
        <strain evidence="2">DSM 106290</strain>
    </source>
</reference>
<keyword evidence="1" id="KW-0812">Transmembrane</keyword>
<evidence type="ECO:0000313" key="2">
    <source>
        <dbReference type="EMBL" id="QSB06793.1"/>
    </source>
</evidence>
<dbReference type="AlphaFoldDB" id="A0A895XTH7"/>
<sequence>MGQPEPPALPITHHIANSTTKNRALAALCATMALSWTITTLLVTTNNPARELASTIDYAINLTLLAANLIAATGLWITANNLTHGETSTPAERNKHFLIAALCIVTASAIMTMTDVAMYNERIAHATEHELESGDITALQNITRWTVFTFCIAASAVIVAIFAMLARHRAASALTKETFIAQRQERSNDHTGW</sequence>
<name>A0A895XTH7_9ACTN</name>
<dbReference type="Proteomes" id="UP000662939">
    <property type="component" value="Chromosome"/>
</dbReference>
<protein>
    <submittedName>
        <fullName evidence="2">Uncharacterized protein</fullName>
    </submittedName>
</protein>
<dbReference type="RefSeq" id="WP_213172800.1">
    <property type="nucleotide sequence ID" value="NZ_CP070496.1"/>
</dbReference>
<feature type="transmembrane region" description="Helical" evidence="1">
    <location>
        <begin position="145"/>
        <end position="166"/>
    </location>
</feature>
<gene>
    <name evidence="2" type="ORF">JQS30_07870</name>
</gene>
<feature type="transmembrane region" description="Helical" evidence="1">
    <location>
        <begin position="24"/>
        <end position="43"/>
    </location>
</feature>
<evidence type="ECO:0000256" key="1">
    <source>
        <dbReference type="SAM" id="Phobius"/>
    </source>
</evidence>
<feature type="transmembrane region" description="Helical" evidence="1">
    <location>
        <begin position="58"/>
        <end position="77"/>
    </location>
</feature>
<keyword evidence="1" id="KW-0472">Membrane</keyword>
<dbReference type="KEGG" id="nav:JQS30_07870"/>
<organism evidence="2 3">
    <name type="scientific">Natronoglycomyces albus</name>
    <dbReference type="NCBI Taxonomy" id="2811108"/>
    <lineage>
        <taxon>Bacteria</taxon>
        <taxon>Bacillati</taxon>
        <taxon>Actinomycetota</taxon>
        <taxon>Actinomycetes</taxon>
        <taxon>Glycomycetales</taxon>
        <taxon>Glycomycetaceae</taxon>
        <taxon>Natronoglycomyces</taxon>
    </lineage>
</organism>
<keyword evidence="1" id="KW-1133">Transmembrane helix</keyword>